<dbReference type="SUPFAM" id="SSF102405">
    <property type="entry name" value="MCP/YpsA-like"/>
    <property type="match status" value="1"/>
</dbReference>
<proteinExistence type="predicted"/>
<dbReference type="KEGG" id="knv:Pan216_05260"/>
<dbReference type="GO" id="GO:0005829">
    <property type="term" value="C:cytosol"/>
    <property type="evidence" value="ECO:0007669"/>
    <property type="project" value="TreeGrafter"/>
</dbReference>
<evidence type="ECO:0000256" key="1">
    <source>
        <dbReference type="ARBA" id="ARBA00000274"/>
    </source>
</evidence>
<dbReference type="EMBL" id="CP036279">
    <property type="protein sequence ID" value="QDU59694.1"/>
    <property type="molecule type" value="Genomic_DNA"/>
</dbReference>
<comment type="catalytic activity">
    <reaction evidence="1">
        <text>AMP + H2O = D-ribose 5-phosphate + adenine</text>
        <dbReference type="Rhea" id="RHEA:20129"/>
        <dbReference type="ChEBI" id="CHEBI:15377"/>
        <dbReference type="ChEBI" id="CHEBI:16708"/>
        <dbReference type="ChEBI" id="CHEBI:78346"/>
        <dbReference type="ChEBI" id="CHEBI:456215"/>
        <dbReference type="EC" id="3.2.2.4"/>
    </reaction>
</comment>
<dbReference type="Proteomes" id="UP000317093">
    <property type="component" value="Chromosome"/>
</dbReference>
<dbReference type="InterPro" id="IPR031100">
    <property type="entry name" value="LOG_fam"/>
</dbReference>
<protein>
    <recommendedName>
        <fullName evidence="3">AMP nucleosidase</fullName>
        <ecNumber evidence="2">3.2.2.4</ecNumber>
    </recommendedName>
    <alternativeName>
        <fullName evidence="3">AMP nucleosidase</fullName>
    </alternativeName>
</protein>
<dbReference type="InterPro" id="IPR005269">
    <property type="entry name" value="LOG"/>
</dbReference>
<keyword evidence="5" id="KW-1185">Reference proteome</keyword>
<dbReference type="NCBIfam" id="TIGR00730">
    <property type="entry name" value="Rossman fold protein, TIGR00730 family"/>
    <property type="match status" value="1"/>
</dbReference>
<dbReference type="OrthoDB" id="9801098at2"/>
<dbReference type="AlphaFoldDB" id="A0A518AYA8"/>
<dbReference type="Pfam" id="PF03641">
    <property type="entry name" value="Lysine_decarbox"/>
    <property type="match status" value="1"/>
</dbReference>
<gene>
    <name evidence="4" type="ORF">Pan216_05260</name>
</gene>
<dbReference type="GO" id="GO:0009691">
    <property type="term" value="P:cytokinin biosynthetic process"/>
    <property type="evidence" value="ECO:0007669"/>
    <property type="project" value="InterPro"/>
</dbReference>
<organism evidence="4 5">
    <name type="scientific">Kolteria novifilia</name>
    <dbReference type="NCBI Taxonomy" id="2527975"/>
    <lineage>
        <taxon>Bacteria</taxon>
        <taxon>Pseudomonadati</taxon>
        <taxon>Planctomycetota</taxon>
        <taxon>Planctomycetia</taxon>
        <taxon>Kolteriales</taxon>
        <taxon>Kolteriaceae</taxon>
        <taxon>Kolteria</taxon>
    </lineage>
</organism>
<evidence type="ECO:0000313" key="4">
    <source>
        <dbReference type="EMBL" id="QDU59694.1"/>
    </source>
</evidence>
<dbReference type="InterPro" id="IPR052341">
    <property type="entry name" value="LOG_family_nucleotidases"/>
</dbReference>
<dbReference type="EC" id="3.2.2.4" evidence="2"/>
<dbReference type="PANTHER" id="PTHR43393:SF2">
    <property type="entry name" value="CYTOKININ RIBOSIDE 5'-MONOPHOSPHATE PHOSPHORIBOHYDROLASE"/>
    <property type="match status" value="1"/>
</dbReference>
<accession>A0A518AYA8</accession>
<dbReference type="RefSeq" id="WP_145254374.1">
    <property type="nucleotide sequence ID" value="NZ_CP036279.1"/>
</dbReference>
<evidence type="ECO:0000313" key="5">
    <source>
        <dbReference type="Proteomes" id="UP000317093"/>
    </source>
</evidence>
<dbReference type="PANTHER" id="PTHR43393">
    <property type="entry name" value="CYTOKININ RIBOSIDE 5'-MONOPHOSPHATE PHOSPHORIBOHYDROLASE"/>
    <property type="match status" value="1"/>
</dbReference>
<dbReference type="Gene3D" id="3.40.50.450">
    <property type="match status" value="1"/>
</dbReference>
<reference evidence="4 5" key="1">
    <citation type="submission" date="2019-02" db="EMBL/GenBank/DDBJ databases">
        <title>Deep-cultivation of Planctomycetes and their phenomic and genomic characterization uncovers novel biology.</title>
        <authorList>
            <person name="Wiegand S."/>
            <person name="Jogler M."/>
            <person name="Boedeker C."/>
            <person name="Pinto D."/>
            <person name="Vollmers J."/>
            <person name="Rivas-Marin E."/>
            <person name="Kohn T."/>
            <person name="Peeters S.H."/>
            <person name="Heuer A."/>
            <person name="Rast P."/>
            <person name="Oberbeckmann S."/>
            <person name="Bunk B."/>
            <person name="Jeske O."/>
            <person name="Meyerdierks A."/>
            <person name="Storesund J.E."/>
            <person name="Kallscheuer N."/>
            <person name="Luecker S."/>
            <person name="Lage O.M."/>
            <person name="Pohl T."/>
            <person name="Merkel B.J."/>
            <person name="Hornburger P."/>
            <person name="Mueller R.-W."/>
            <person name="Bruemmer F."/>
            <person name="Labrenz M."/>
            <person name="Spormann A.M."/>
            <person name="Op den Camp H."/>
            <person name="Overmann J."/>
            <person name="Amann R."/>
            <person name="Jetten M.S.M."/>
            <person name="Mascher T."/>
            <person name="Medema M.H."/>
            <person name="Devos D.P."/>
            <person name="Kaster A.-K."/>
            <person name="Ovreas L."/>
            <person name="Rohde M."/>
            <person name="Galperin M.Y."/>
            <person name="Jogler C."/>
        </authorList>
    </citation>
    <scope>NUCLEOTIDE SEQUENCE [LARGE SCALE GENOMIC DNA]</scope>
    <source>
        <strain evidence="4 5">Pan216</strain>
    </source>
</reference>
<evidence type="ECO:0000256" key="3">
    <source>
        <dbReference type="ARBA" id="ARBA00031983"/>
    </source>
</evidence>
<dbReference type="GO" id="GO:0008714">
    <property type="term" value="F:AMP nucleosidase activity"/>
    <property type="evidence" value="ECO:0007669"/>
    <property type="project" value="UniProtKB-EC"/>
</dbReference>
<sequence>MSQQVPLRDDAAESIRIVQGIKDVADGLLDDGADRGDLKLLLRTLEELRLSFRSLSRFKERRKVTVFGSARTQPDHPDYQQAVAFGRAIAEAGYMVITGGGPGIMEAAHVGSDPSMAIGINIRLPFENANPLVEDDKLLEMNYFFTRKLLFIKEAHAVVLMPGGFGTLDEGFESLTLIQTGKSRIVPIVLLDNPGGSYWKEWSEYLDRQLYQKGMISEEDFSLFRVTDSVDDAVEEVTAFYRVFHSERYVRGRLVLRLLHPLSDELFERIESEFSDILSRGRFKRTEAHHHELNEADVAHLPRLSFHFNRRHNGRLRQLINLINAEA</sequence>
<name>A0A518AYA8_9BACT</name>
<evidence type="ECO:0000256" key="2">
    <source>
        <dbReference type="ARBA" id="ARBA00011985"/>
    </source>
</evidence>